<dbReference type="PROSITE" id="PS00648">
    <property type="entry name" value="RIBONUCLEASE_P"/>
    <property type="match status" value="1"/>
</dbReference>
<dbReference type="InterPro" id="IPR000100">
    <property type="entry name" value="RNase_P"/>
</dbReference>
<name>A0A4Q7DIT1_9PROT</name>
<evidence type="ECO:0000256" key="7">
    <source>
        <dbReference type="NCBIfam" id="TIGR00188"/>
    </source>
</evidence>
<keyword evidence="5 8" id="KW-0378">Hydrolase</keyword>
<keyword evidence="9" id="KW-1185">Reference proteome</keyword>
<comment type="caution">
    <text evidence="8">The sequence shown here is derived from an EMBL/GenBank/DDBJ whole genome shotgun (WGS) entry which is preliminary data.</text>
</comment>
<comment type="function">
    <text evidence="1">RNaseP catalyzes the removal of the 5'-leader sequence from pre-tRNA to produce the mature 5'-terminus. It can also cleave other RNA substrates such as 4.5S RNA. The protein component plays an auxiliary but essential role in vivo by binding to the 5'-leader sequence and broadening the substrate specificity of the ribozyme.</text>
</comment>
<dbReference type="GO" id="GO:0042781">
    <property type="term" value="F:3'-tRNA processing endoribonuclease activity"/>
    <property type="evidence" value="ECO:0007669"/>
    <property type="project" value="TreeGrafter"/>
</dbReference>
<evidence type="ECO:0000313" key="8">
    <source>
        <dbReference type="EMBL" id="RZI46208.1"/>
    </source>
</evidence>
<protein>
    <recommendedName>
        <fullName evidence="7">Ribonuclease P protein component</fullName>
        <ecNumber evidence="7">3.1.26.5</ecNumber>
    </recommendedName>
</protein>
<dbReference type="Pfam" id="PF00825">
    <property type="entry name" value="Ribonuclease_P"/>
    <property type="match status" value="1"/>
</dbReference>
<keyword evidence="4" id="KW-0255">Endonuclease</keyword>
<reference evidence="8 9" key="1">
    <citation type="submission" date="2018-10" db="EMBL/GenBank/DDBJ databases">
        <title>An updated phylogeny of the Alphaproteobacteria reveals that the parasitic Rickettsiales and Holosporales have independent origins.</title>
        <authorList>
            <person name="Munoz-Gomez S.A."/>
            <person name="Hess S."/>
            <person name="Burger G."/>
            <person name="Lang B.F."/>
            <person name="Susko E."/>
            <person name="Slamovits C.H."/>
            <person name="Roger A.J."/>
        </authorList>
    </citation>
    <scope>NUCLEOTIDE SEQUENCE [LARGE SCALE GENOMIC DNA]</scope>
    <source>
        <strain evidence="8">HOLO01</strain>
    </source>
</reference>
<dbReference type="PANTHER" id="PTHR33992:SF1">
    <property type="entry name" value="RIBONUCLEASE P PROTEIN COMPONENT"/>
    <property type="match status" value="1"/>
</dbReference>
<dbReference type="Gene3D" id="3.30.230.10">
    <property type="match status" value="1"/>
</dbReference>
<evidence type="ECO:0000256" key="2">
    <source>
        <dbReference type="ARBA" id="ARBA00022694"/>
    </source>
</evidence>
<evidence type="ECO:0000256" key="4">
    <source>
        <dbReference type="ARBA" id="ARBA00022759"/>
    </source>
</evidence>
<evidence type="ECO:0000313" key="9">
    <source>
        <dbReference type="Proteomes" id="UP000293550"/>
    </source>
</evidence>
<dbReference type="InterPro" id="IPR020568">
    <property type="entry name" value="Ribosomal_Su5_D2-typ_SF"/>
</dbReference>
<evidence type="ECO:0000256" key="6">
    <source>
        <dbReference type="ARBA" id="ARBA00022884"/>
    </source>
</evidence>
<dbReference type="GO" id="GO:0000049">
    <property type="term" value="F:tRNA binding"/>
    <property type="evidence" value="ECO:0007669"/>
    <property type="project" value="InterPro"/>
</dbReference>
<dbReference type="EMBL" id="SCFB01000005">
    <property type="protein sequence ID" value="RZI46208.1"/>
    <property type="molecule type" value="Genomic_DNA"/>
</dbReference>
<dbReference type="SUPFAM" id="SSF54211">
    <property type="entry name" value="Ribosomal protein S5 domain 2-like"/>
    <property type="match status" value="1"/>
</dbReference>
<dbReference type="InterPro" id="IPR014721">
    <property type="entry name" value="Ribsml_uS5_D2-typ_fold_subgr"/>
</dbReference>
<dbReference type="PANTHER" id="PTHR33992">
    <property type="entry name" value="RIBONUCLEASE P PROTEIN COMPONENT"/>
    <property type="match status" value="1"/>
</dbReference>
<gene>
    <name evidence="8" type="primary">rnpA</name>
    <name evidence="8" type="ORF">EQU50_04530</name>
</gene>
<dbReference type="NCBIfam" id="TIGR00188">
    <property type="entry name" value="rnpA"/>
    <property type="match status" value="1"/>
</dbReference>
<keyword evidence="3" id="KW-0540">Nuclease</keyword>
<keyword evidence="2" id="KW-0819">tRNA processing</keyword>
<keyword evidence="6" id="KW-0694">RNA-binding</keyword>
<dbReference type="EC" id="3.1.26.5" evidence="7"/>
<dbReference type="GO" id="GO:0030677">
    <property type="term" value="C:ribonuclease P complex"/>
    <property type="evidence" value="ECO:0007669"/>
    <property type="project" value="TreeGrafter"/>
</dbReference>
<dbReference type="InterPro" id="IPR020539">
    <property type="entry name" value="RNase_P_CS"/>
</dbReference>
<evidence type="ECO:0000256" key="1">
    <source>
        <dbReference type="ARBA" id="ARBA00002663"/>
    </source>
</evidence>
<accession>A0A4Q7DIT1</accession>
<evidence type="ECO:0000256" key="3">
    <source>
        <dbReference type="ARBA" id="ARBA00022722"/>
    </source>
</evidence>
<sequence length="148" mass="16724">MALSRLKKRADFLRVAKTKVVAKTSTMLIQCTPAIDVALAEQIQPKHLRVGFTASRRVGNAVKRNRAKRRLRALADMHLEKKVLETIDPSTGDSFEFVFIAIPGTVNADFPQLSKDFIKGVRWCLSRFQPRPIAFEPQEEKTDVKLSC</sequence>
<proteinExistence type="predicted"/>
<dbReference type="GO" id="GO:0004526">
    <property type="term" value="F:ribonuclease P activity"/>
    <property type="evidence" value="ECO:0007669"/>
    <property type="project" value="UniProtKB-UniRule"/>
</dbReference>
<dbReference type="OrthoDB" id="9810867at2"/>
<dbReference type="RefSeq" id="WP_130153960.1">
    <property type="nucleotide sequence ID" value="NZ_SCFB01000005.1"/>
</dbReference>
<organism evidence="8 9">
    <name type="scientific">Candidatus Finniella inopinata</name>
    <dbReference type="NCBI Taxonomy" id="1696036"/>
    <lineage>
        <taxon>Bacteria</taxon>
        <taxon>Pseudomonadati</taxon>
        <taxon>Pseudomonadota</taxon>
        <taxon>Alphaproteobacteria</taxon>
        <taxon>Holosporales</taxon>
        <taxon>Candidatus Paracaedibacteraceae</taxon>
        <taxon>Candidatus Finniella</taxon>
    </lineage>
</organism>
<evidence type="ECO:0000256" key="5">
    <source>
        <dbReference type="ARBA" id="ARBA00022801"/>
    </source>
</evidence>
<dbReference type="AlphaFoldDB" id="A0A4Q7DIT1"/>
<dbReference type="Proteomes" id="UP000293550">
    <property type="component" value="Unassembled WGS sequence"/>
</dbReference>